<comment type="caution">
    <text evidence="1">The sequence shown here is derived from an EMBL/GenBank/DDBJ whole genome shotgun (WGS) entry which is preliminary data.</text>
</comment>
<protein>
    <submittedName>
        <fullName evidence="1">Uncharacterized protein</fullName>
    </submittedName>
</protein>
<keyword evidence="2" id="KW-1185">Reference proteome</keyword>
<accession>A0A822XXZ8</accession>
<organism evidence="1 2">
    <name type="scientific">Nelumbo nucifera</name>
    <name type="common">Sacred lotus</name>
    <dbReference type="NCBI Taxonomy" id="4432"/>
    <lineage>
        <taxon>Eukaryota</taxon>
        <taxon>Viridiplantae</taxon>
        <taxon>Streptophyta</taxon>
        <taxon>Embryophyta</taxon>
        <taxon>Tracheophyta</taxon>
        <taxon>Spermatophyta</taxon>
        <taxon>Magnoliopsida</taxon>
        <taxon>Proteales</taxon>
        <taxon>Nelumbonaceae</taxon>
        <taxon>Nelumbo</taxon>
    </lineage>
</organism>
<dbReference type="AlphaFoldDB" id="A0A822XXZ8"/>
<gene>
    <name evidence="1" type="ORF">HUJ06_026694</name>
</gene>
<reference evidence="1 2" key="1">
    <citation type="journal article" date="2020" name="Mol. Biol. Evol.">
        <title>Distinct Expression and Methylation Patterns for Genes with Different Fates following a Single Whole-Genome Duplication in Flowering Plants.</title>
        <authorList>
            <person name="Shi T."/>
            <person name="Rahmani R.S."/>
            <person name="Gugger P.F."/>
            <person name="Wang M."/>
            <person name="Li H."/>
            <person name="Zhang Y."/>
            <person name="Li Z."/>
            <person name="Wang Q."/>
            <person name="Van de Peer Y."/>
            <person name="Marchal K."/>
            <person name="Chen J."/>
        </authorList>
    </citation>
    <scope>NUCLEOTIDE SEQUENCE [LARGE SCALE GENOMIC DNA]</scope>
    <source>
        <tissue evidence="1">Leaf</tissue>
    </source>
</reference>
<name>A0A822XXZ8_NELNU</name>
<dbReference type="Proteomes" id="UP000607653">
    <property type="component" value="Unassembled WGS sequence"/>
</dbReference>
<dbReference type="EMBL" id="DUZY01000001">
    <property type="protein sequence ID" value="DAD25230.1"/>
    <property type="molecule type" value="Genomic_DNA"/>
</dbReference>
<evidence type="ECO:0000313" key="2">
    <source>
        <dbReference type="Proteomes" id="UP000607653"/>
    </source>
</evidence>
<proteinExistence type="predicted"/>
<sequence>MLWSLIFSDLAAFSLRENQLLKLSCIPSSKKFLHLGFELFGSMTSTDRDLSFNQFYESEGEREGRRGFSERA</sequence>
<evidence type="ECO:0000313" key="1">
    <source>
        <dbReference type="EMBL" id="DAD25230.1"/>
    </source>
</evidence>